<dbReference type="CDD" id="cd07720">
    <property type="entry name" value="OPHC2-like_MBL-fold"/>
    <property type="match status" value="1"/>
</dbReference>
<gene>
    <name evidence="7" type="ORF">RTCCBAU85039_2917</name>
    <name evidence="8" type="ORF">SAMN05216228_1011122</name>
</gene>
<accession>A0A1H8LS31</accession>
<evidence type="ECO:0000256" key="5">
    <source>
        <dbReference type="SAM" id="SignalP"/>
    </source>
</evidence>
<dbReference type="SUPFAM" id="SSF56281">
    <property type="entry name" value="Metallo-hydrolase/oxidoreductase"/>
    <property type="match status" value="1"/>
</dbReference>
<dbReference type="AlphaFoldDB" id="A0A1H8LS31"/>
<dbReference type="PANTHER" id="PTHR42978:SF6">
    <property type="entry name" value="QUORUM-QUENCHING LACTONASE YTNP-RELATED"/>
    <property type="match status" value="1"/>
</dbReference>
<dbReference type="InterPro" id="IPR036866">
    <property type="entry name" value="RibonucZ/Hydroxyglut_hydro"/>
</dbReference>
<evidence type="ECO:0000256" key="2">
    <source>
        <dbReference type="ARBA" id="ARBA00022723"/>
    </source>
</evidence>
<evidence type="ECO:0000259" key="6">
    <source>
        <dbReference type="SMART" id="SM00849"/>
    </source>
</evidence>
<feature type="chain" id="PRO_5030029630" evidence="5">
    <location>
        <begin position="25"/>
        <end position="294"/>
    </location>
</feature>
<evidence type="ECO:0000256" key="4">
    <source>
        <dbReference type="ARBA" id="ARBA00022833"/>
    </source>
</evidence>
<protein>
    <submittedName>
        <fullName evidence="8">Glyoxylase, beta-lactamase superfamily II</fullName>
    </submittedName>
    <submittedName>
        <fullName evidence="7">Ribonuclease Z</fullName>
    </submittedName>
</protein>
<dbReference type="EMBL" id="FNXB01000013">
    <property type="protein sequence ID" value="SEH89431.1"/>
    <property type="molecule type" value="Genomic_DNA"/>
</dbReference>
<comment type="similarity">
    <text evidence="1">Belongs to the metallo-beta-lactamase superfamily.</text>
</comment>
<dbReference type="SMART" id="SM00849">
    <property type="entry name" value="Lactamase_B"/>
    <property type="match status" value="1"/>
</dbReference>
<feature type="domain" description="Metallo-beta-lactamase" evidence="6">
    <location>
        <begin position="86"/>
        <end position="268"/>
    </location>
</feature>
<name>A0A1H8LS31_9HYPH</name>
<dbReference type="GO" id="GO:0016787">
    <property type="term" value="F:hydrolase activity"/>
    <property type="evidence" value="ECO:0007669"/>
    <property type="project" value="UniProtKB-KW"/>
</dbReference>
<evidence type="ECO:0000256" key="1">
    <source>
        <dbReference type="ARBA" id="ARBA00007749"/>
    </source>
</evidence>
<dbReference type="Gene3D" id="3.60.15.10">
    <property type="entry name" value="Ribonuclease Z/Hydroxyacylglutathione hydrolase-like"/>
    <property type="match status" value="1"/>
</dbReference>
<dbReference type="PANTHER" id="PTHR42978">
    <property type="entry name" value="QUORUM-QUENCHING LACTONASE YTNP-RELATED-RELATED"/>
    <property type="match status" value="1"/>
</dbReference>
<reference evidence="8 10" key="1">
    <citation type="submission" date="2016-10" db="EMBL/GenBank/DDBJ databases">
        <authorList>
            <person name="Varghese N."/>
            <person name="Submissions S."/>
        </authorList>
    </citation>
    <scope>NUCLEOTIDE SEQUENCE [LARGE SCALE GENOMIC DNA]</scope>
    <source>
        <strain evidence="8 10">CGMCC 1.7071</strain>
    </source>
</reference>
<dbReference type="InterPro" id="IPR001279">
    <property type="entry name" value="Metallo-B-lactamas"/>
</dbReference>
<keyword evidence="3" id="KW-0378">Hydrolase</keyword>
<dbReference type="Proteomes" id="UP000198939">
    <property type="component" value="Unassembled WGS sequence"/>
</dbReference>
<reference evidence="9" key="3">
    <citation type="submission" date="2016-10" db="EMBL/GenBank/DDBJ databases">
        <authorList>
            <person name="Wibberg D."/>
        </authorList>
    </citation>
    <scope>NUCLEOTIDE SEQUENCE [LARGE SCALE GENOMIC DNA]</scope>
</reference>
<dbReference type="InterPro" id="IPR051013">
    <property type="entry name" value="MBL_superfamily_lactonases"/>
</dbReference>
<evidence type="ECO:0000313" key="7">
    <source>
        <dbReference type="EMBL" id="SEH89431.1"/>
    </source>
</evidence>
<feature type="signal peptide" evidence="5">
    <location>
        <begin position="1"/>
        <end position="24"/>
    </location>
</feature>
<reference evidence="7" key="2">
    <citation type="submission" date="2016-10" db="EMBL/GenBank/DDBJ databases">
        <authorList>
            <person name="de Groot N.N."/>
        </authorList>
    </citation>
    <scope>NUCLEOTIDE SEQUENCE [LARGE SCALE GENOMIC DNA]</scope>
    <source>
        <strain evidence="7">CCBAU85039</strain>
    </source>
</reference>
<dbReference type="OrthoDB" id="9773738at2"/>
<sequence>MLTPRAHSAVCFVVAITLAASVSAQMPPQQPDAKAFKLGSFDIVALHDAQFVRPNDSKIFGVGHSPEEVGEVLKAAGAPTDTVTLSVDALLVKGPKRLILIDTGVGGALQQSLAQAGYKPEDVTDVLITHSHPDHMGGLVKDGKLAFPKATIRMSSAEWAFAKKNDQLADIVKTIDGHVKTFKPGANVASGITSVGLKGHTPGHVGYQIVSGKEKLFDIGDTVHSSIISLSKPGWPVSFDNDVAGGERNRIDTLKKLAQTNELIFAPHFPFPGVGHIQSDGDHFKWEPTLTSGQ</sequence>
<dbReference type="Pfam" id="PF00753">
    <property type="entry name" value="Lactamase_B"/>
    <property type="match status" value="1"/>
</dbReference>
<evidence type="ECO:0000313" key="9">
    <source>
        <dbReference type="Proteomes" id="UP000183063"/>
    </source>
</evidence>
<dbReference type="EMBL" id="FOCV01000011">
    <property type="protein sequence ID" value="SEO07911.1"/>
    <property type="molecule type" value="Genomic_DNA"/>
</dbReference>
<keyword evidence="4" id="KW-0862">Zinc</keyword>
<evidence type="ECO:0000313" key="8">
    <source>
        <dbReference type="EMBL" id="SEO07911.1"/>
    </source>
</evidence>
<evidence type="ECO:0000256" key="3">
    <source>
        <dbReference type="ARBA" id="ARBA00022801"/>
    </source>
</evidence>
<evidence type="ECO:0000313" key="10">
    <source>
        <dbReference type="Proteomes" id="UP000198939"/>
    </source>
</evidence>
<dbReference type="GO" id="GO:0046872">
    <property type="term" value="F:metal ion binding"/>
    <property type="evidence" value="ECO:0007669"/>
    <property type="project" value="UniProtKB-KW"/>
</dbReference>
<dbReference type="RefSeq" id="WP_072376210.1">
    <property type="nucleotide sequence ID" value="NZ_FNXB01000013.1"/>
</dbReference>
<proteinExistence type="inferred from homology"/>
<keyword evidence="5" id="KW-0732">Signal</keyword>
<keyword evidence="2" id="KW-0479">Metal-binding</keyword>
<organism evidence="7 9">
    <name type="scientific">Rhizobium tibeticum</name>
    <dbReference type="NCBI Taxonomy" id="501024"/>
    <lineage>
        <taxon>Bacteria</taxon>
        <taxon>Pseudomonadati</taxon>
        <taxon>Pseudomonadota</taxon>
        <taxon>Alphaproteobacteria</taxon>
        <taxon>Hyphomicrobiales</taxon>
        <taxon>Rhizobiaceae</taxon>
        <taxon>Rhizobium/Agrobacterium group</taxon>
        <taxon>Rhizobium</taxon>
    </lineage>
</organism>
<dbReference type="Proteomes" id="UP000183063">
    <property type="component" value="Unassembled WGS sequence"/>
</dbReference>
<keyword evidence="10" id="KW-1185">Reference proteome</keyword>
<dbReference type="STRING" id="501024.RTCCBAU85039_2917"/>